<evidence type="ECO:0000313" key="3">
    <source>
        <dbReference type="EMBL" id="EON66216.1"/>
    </source>
</evidence>
<dbReference type="PANTHER" id="PTHR46424">
    <property type="entry name" value="UBX DOMAIN-CONTAINING PROTEIN 4"/>
    <property type="match status" value="1"/>
</dbReference>
<organism evidence="3 4">
    <name type="scientific">Coniosporium apollinis (strain CBS 100218)</name>
    <name type="common">Rock-inhabiting black yeast</name>
    <dbReference type="NCBI Taxonomy" id="1168221"/>
    <lineage>
        <taxon>Eukaryota</taxon>
        <taxon>Fungi</taxon>
        <taxon>Dikarya</taxon>
        <taxon>Ascomycota</taxon>
        <taxon>Pezizomycotina</taxon>
        <taxon>Dothideomycetes</taxon>
        <taxon>Dothideomycetes incertae sedis</taxon>
        <taxon>Coniosporium</taxon>
    </lineage>
</organism>
<dbReference type="PANTHER" id="PTHR46424:SF1">
    <property type="entry name" value="UBX DOMAIN-CONTAINING PROTEIN 4"/>
    <property type="match status" value="1"/>
</dbReference>
<dbReference type="EMBL" id="JH767579">
    <property type="protein sequence ID" value="EON66216.1"/>
    <property type="molecule type" value="Genomic_DNA"/>
</dbReference>
<feature type="compositionally biased region" description="Low complexity" evidence="1">
    <location>
        <begin position="166"/>
        <end position="180"/>
    </location>
</feature>
<dbReference type="InterPro" id="IPR001012">
    <property type="entry name" value="UBX_dom"/>
</dbReference>
<dbReference type="GO" id="GO:0036503">
    <property type="term" value="P:ERAD pathway"/>
    <property type="evidence" value="ECO:0007669"/>
    <property type="project" value="TreeGrafter"/>
</dbReference>
<feature type="compositionally biased region" description="Basic and acidic residues" evidence="1">
    <location>
        <begin position="218"/>
        <end position="229"/>
    </location>
</feature>
<dbReference type="SMART" id="SM00166">
    <property type="entry name" value="UBX"/>
    <property type="match status" value="1"/>
</dbReference>
<name>R7YX35_CONA1</name>
<dbReference type="eggNOG" id="KOG2689">
    <property type="taxonomic scope" value="Eukaryota"/>
</dbReference>
<evidence type="ECO:0000259" key="2">
    <source>
        <dbReference type="PROSITE" id="PS50033"/>
    </source>
</evidence>
<accession>R7YX35</accession>
<feature type="compositionally biased region" description="Acidic residues" evidence="1">
    <location>
        <begin position="120"/>
        <end position="129"/>
    </location>
</feature>
<dbReference type="HOGENOM" id="CLU_035996_0_0_1"/>
<evidence type="ECO:0000256" key="1">
    <source>
        <dbReference type="SAM" id="MobiDB-lite"/>
    </source>
</evidence>
<feature type="region of interest" description="Disordered" evidence="1">
    <location>
        <begin position="510"/>
        <end position="532"/>
    </location>
</feature>
<feature type="domain" description="UBX" evidence="2">
    <location>
        <begin position="324"/>
        <end position="412"/>
    </location>
</feature>
<dbReference type="InterPro" id="IPR029071">
    <property type="entry name" value="Ubiquitin-like_domsf"/>
</dbReference>
<dbReference type="PROSITE" id="PS50033">
    <property type="entry name" value="UBX"/>
    <property type="match status" value="1"/>
</dbReference>
<dbReference type="Pfam" id="PF23187">
    <property type="entry name" value="UBX7_N"/>
    <property type="match status" value="1"/>
</dbReference>
<protein>
    <recommendedName>
        <fullName evidence="2">UBX domain-containing protein</fullName>
    </recommendedName>
</protein>
<gene>
    <name evidence="3" type="ORF">W97_05609</name>
</gene>
<keyword evidence="4" id="KW-1185">Reference proteome</keyword>
<dbReference type="OMA" id="FEPNNTS"/>
<feature type="region of interest" description="Disordered" evidence="1">
    <location>
        <begin position="273"/>
        <end position="322"/>
    </location>
</feature>
<feature type="region of interest" description="Disordered" evidence="1">
    <location>
        <begin position="113"/>
        <end position="150"/>
    </location>
</feature>
<dbReference type="CDD" id="cd01767">
    <property type="entry name" value="UBX"/>
    <property type="match status" value="1"/>
</dbReference>
<dbReference type="RefSeq" id="XP_007781533.1">
    <property type="nucleotide sequence ID" value="XM_007783343.1"/>
</dbReference>
<feature type="compositionally biased region" description="Basic and acidic residues" evidence="1">
    <location>
        <begin position="523"/>
        <end position="532"/>
    </location>
</feature>
<evidence type="ECO:0000313" key="4">
    <source>
        <dbReference type="Proteomes" id="UP000016924"/>
    </source>
</evidence>
<dbReference type="Pfam" id="PF00789">
    <property type="entry name" value="UBX"/>
    <property type="match status" value="1"/>
</dbReference>
<dbReference type="OrthoDB" id="2445133at2759"/>
<dbReference type="AlphaFoldDB" id="R7YX35"/>
<feature type="compositionally biased region" description="Polar residues" evidence="1">
    <location>
        <begin position="130"/>
        <end position="141"/>
    </location>
</feature>
<dbReference type="STRING" id="1168221.R7YX35"/>
<dbReference type="GO" id="GO:0005783">
    <property type="term" value="C:endoplasmic reticulum"/>
    <property type="evidence" value="ECO:0007669"/>
    <property type="project" value="TreeGrafter"/>
</dbReference>
<dbReference type="Proteomes" id="UP000016924">
    <property type="component" value="Unassembled WGS sequence"/>
</dbReference>
<dbReference type="Gene3D" id="3.10.20.90">
    <property type="entry name" value="Phosphatidylinositol 3-kinase Catalytic Subunit, Chain A, domain 1"/>
    <property type="match status" value="1"/>
</dbReference>
<dbReference type="GeneID" id="19902920"/>
<feature type="region of interest" description="Disordered" evidence="1">
    <location>
        <begin position="163"/>
        <end position="189"/>
    </location>
</feature>
<feature type="compositionally biased region" description="Basic and acidic residues" evidence="1">
    <location>
        <begin position="273"/>
        <end position="300"/>
    </location>
</feature>
<reference evidence="4" key="1">
    <citation type="submission" date="2012-06" db="EMBL/GenBank/DDBJ databases">
        <title>The genome sequence of Coniosporium apollinis CBS 100218.</title>
        <authorList>
            <consortium name="The Broad Institute Genome Sequencing Platform"/>
            <person name="Cuomo C."/>
            <person name="Gorbushina A."/>
            <person name="Noack S."/>
            <person name="Walker B."/>
            <person name="Young S.K."/>
            <person name="Zeng Q."/>
            <person name="Gargeya S."/>
            <person name="Fitzgerald M."/>
            <person name="Haas B."/>
            <person name="Abouelleil A."/>
            <person name="Alvarado L."/>
            <person name="Arachchi H.M."/>
            <person name="Berlin A.M."/>
            <person name="Chapman S.B."/>
            <person name="Goldberg J."/>
            <person name="Griggs A."/>
            <person name="Gujja S."/>
            <person name="Hansen M."/>
            <person name="Howarth C."/>
            <person name="Imamovic A."/>
            <person name="Larimer J."/>
            <person name="McCowan C."/>
            <person name="Montmayeur A."/>
            <person name="Murphy C."/>
            <person name="Neiman D."/>
            <person name="Pearson M."/>
            <person name="Priest M."/>
            <person name="Roberts A."/>
            <person name="Saif S."/>
            <person name="Shea T."/>
            <person name="Sisk P."/>
            <person name="Sykes S."/>
            <person name="Wortman J."/>
            <person name="Nusbaum C."/>
            <person name="Birren B."/>
        </authorList>
    </citation>
    <scope>NUCLEOTIDE SEQUENCE [LARGE SCALE GENOMIC DNA]</scope>
    <source>
        <strain evidence="4">CBS 100218</strain>
    </source>
</reference>
<feature type="region of interest" description="Disordered" evidence="1">
    <location>
        <begin position="218"/>
        <end position="238"/>
    </location>
</feature>
<sequence>MFHEGDLQSGITLAMQQGKTVACFEDDSSDSDTWEYGWLEDEALKDLLAQNVVLLRIWAGSVEHGFLAHFCPVELAPSLVLIDNGQLKENLSRDITRGEFVRRLRTAFGADASSTKEDVAMDEAPESATEEQTPITGTSDSPIGGHPATFRHAEPSVAAAYETLDSTESTPPTATPASSTPEPPPEPNPAVQALLLERAARLDAERAAREEAERVARAEKAAGKRRAVDTEVEASGSSAVRQAQMSYAAQQRLRKTEEKKELQRILATIEADKRERKQREEERKLRVAAEAEEEAGRRPEPASSALTQQLHKSQPETEASAVANKNAQCHLQILLFDGSRLRHPFPRHATLRQDVRPWIDASISNSEMPRSALPPYTFKQILPSQPARPIPISEEDQPLAFIGLMPNATLVLVPIATFTEAYTGSVGRGVLGQAYSGIRWVYGGLASGVNTVAGVVAPYMTGGGQAGQAQQAGTTAGEAEGDGGTAAAAVAGRARVNVRTLADQRAERAEGAQFYNGNSLDFEPNRKDDKDE</sequence>
<proteinExistence type="predicted"/>
<dbReference type="SUPFAM" id="SSF54236">
    <property type="entry name" value="Ubiquitin-like"/>
    <property type="match status" value="1"/>
</dbReference>